<feature type="coiled-coil region" evidence="1">
    <location>
        <begin position="132"/>
        <end position="283"/>
    </location>
</feature>
<dbReference type="EMBL" id="JARBJD010000003">
    <property type="protein sequence ID" value="KAK2964166.1"/>
    <property type="molecule type" value="Genomic_DNA"/>
</dbReference>
<feature type="region of interest" description="Disordered" evidence="2">
    <location>
        <begin position="512"/>
        <end position="533"/>
    </location>
</feature>
<gene>
    <name evidence="3" type="ORF">BLNAU_697</name>
</gene>
<feature type="region of interest" description="Disordered" evidence="2">
    <location>
        <begin position="1146"/>
        <end position="1216"/>
    </location>
</feature>
<protein>
    <submittedName>
        <fullName evidence="3">Uncharacterized protein</fullName>
    </submittedName>
</protein>
<feature type="region of interest" description="Disordered" evidence="2">
    <location>
        <begin position="879"/>
        <end position="996"/>
    </location>
</feature>
<feature type="compositionally biased region" description="Polar residues" evidence="2">
    <location>
        <begin position="1189"/>
        <end position="1203"/>
    </location>
</feature>
<keyword evidence="1" id="KW-0175">Coiled coil</keyword>
<feature type="compositionally biased region" description="Basic and acidic residues" evidence="2">
    <location>
        <begin position="898"/>
        <end position="996"/>
    </location>
</feature>
<keyword evidence="4" id="KW-1185">Reference proteome</keyword>
<feature type="region of interest" description="Disordered" evidence="2">
    <location>
        <begin position="1"/>
        <end position="65"/>
    </location>
</feature>
<feature type="compositionally biased region" description="Polar residues" evidence="2">
    <location>
        <begin position="1"/>
        <end position="11"/>
    </location>
</feature>
<dbReference type="Proteomes" id="UP001281761">
    <property type="component" value="Unassembled WGS sequence"/>
</dbReference>
<feature type="coiled-coil region" evidence="1">
    <location>
        <begin position="791"/>
        <end position="832"/>
    </location>
</feature>
<evidence type="ECO:0000313" key="3">
    <source>
        <dbReference type="EMBL" id="KAK2964166.1"/>
    </source>
</evidence>
<feature type="region of interest" description="Disordered" evidence="2">
    <location>
        <begin position="1055"/>
        <end position="1075"/>
    </location>
</feature>
<evidence type="ECO:0000313" key="4">
    <source>
        <dbReference type="Proteomes" id="UP001281761"/>
    </source>
</evidence>
<evidence type="ECO:0000256" key="1">
    <source>
        <dbReference type="SAM" id="Coils"/>
    </source>
</evidence>
<evidence type="ECO:0000256" key="2">
    <source>
        <dbReference type="SAM" id="MobiDB-lite"/>
    </source>
</evidence>
<accession>A0ABQ9YK81</accession>
<reference evidence="3 4" key="1">
    <citation type="journal article" date="2022" name="bioRxiv">
        <title>Genomics of Preaxostyla Flagellates Illuminates Evolutionary Transitions and the Path Towards Mitochondrial Loss.</title>
        <authorList>
            <person name="Novak L.V.F."/>
            <person name="Treitli S.C."/>
            <person name="Pyrih J."/>
            <person name="Halakuc P."/>
            <person name="Pipaliya S.V."/>
            <person name="Vacek V."/>
            <person name="Brzon O."/>
            <person name="Soukal P."/>
            <person name="Eme L."/>
            <person name="Dacks J.B."/>
            <person name="Karnkowska A."/>
            <person name="Elias M."/>
            <person name="Hampl V."/>
        </authorList>
    </citation>
    <scope>NUCLEOTIDE SEQUENCE [LARGE SCALE GENOMIC DNA]</scope>
    <source>
        <strain evidence="3">NAU3</strain>
        <tissue evidence="3">Gut</tissue>
    </source>
</reference>
<proteinExistence type="predicted"/>
<name>A0ABQ9YK81_9EUKA</name>
<organism evidence="3 4">
    <name type="scientific">Blattamonas nauphoetae</name>
    <dbReference type="NCBI Taxonomy" id="2049346"/>
    <lineage>
        <taxon>Eukaryota</taxon>
        <taxon>Metamonada</taxon>
        <taxon>Preaxostyla</taxon>
        <taxon>Oxymonadida</taxon>
        <taxon>Blattamonas</taxon>
    </lineage>
</organism>
<feature type="compositionally biased region" description="Polar residues" evidence="2">
    <location>
        <begin position="22"/>
        <end position="65"/>
    </location>
</feature>
<sequence>MAQPQRYSRYNPSDRHSDDEQTGSTRFQRQTRDTPSSGRTETLRTPTQPLSTKFQSTTRSQTIQNSPAFDIVQQIRSLSPTTKQIRTMDEQQLRSTTEKMNEGSIQLLYHLNETAKKTKTESEIKDLEIQHLRNELGRLINIEQERDMLQNQVQSQEEILEAFEDQKEEEISALKERIAFLDAEQIKLFKQQQEDKDTIKKVKLANLDTQNDNLARISALEKDAENREEFIKQLEDELAELREMSKSDLQEKNAQLTQLTRERDQAARNSENLQTQLAQIQSKGRSAETSLASVVNDMANVQTLIQKCANAVLAIDPLAEHDYSHMLEMIADLDHLPPVGHETLALNTQGLISSTKDLLTDYVDLISKQGHIKQDQQRASLDLRSAEGEITRLKTQLRSAEGENSRLRERAQTLEAELVQQQSHGNTNQDTLAHLTDEVEKRNALLQTILQRLDPAKEETSTPSDFTSVEVELMETIDAVNENLIEYRQDSTTQRGKVADLQKEVEKLKTELETAKQDGEKKAEQQKETLLDENDKLRSQLREAEEALFQKEEEFEREVDVKTADLQRQVFDLQTAQNGEEMKSQTLSDELNEMRVFAAHLNATCRYFARALRAYRIRHSDLVFQKKMLLKMNESQERKAQKLNAILDELLSEHQVQPDTQKSNALRFFRTRAYAVVAALRLTRKLKHAGTEYGQVSVHNNTPIFFASDETLPADPPIPFVADIHETSPNKDGEALFRCMMNFDPEFERDLNDSALTPTGGLPFALSEIVRHPRQQESGEDEDTTGRLGVLSTFAQNIRELENERRNAQRTVSELTDELSHKQKELEIVEENKVHQDALIDVMETRLKELEAKSETAIPKQQFAEMEKRKSELTRKVEQLEREKDQLSRTVSQQQKELGQKKEEAKKLEVDLRAERENRQEKEDEGERRREELDRLRKEVKKKEEDEEELKKMLKRQRDAVDAADAKRKQNEREIQRLREKVEQNEEKGVMEETQARELADQVQTLQMEQQWKDEEAEKLRKENKRLGEEIAVMSERINQMATDLRKTSLQNTELEKENTRLKSQQASLRKENEFQTRRLERQKKEQLRWTRERLEQATMRTEAEMELTQTLETLPLTHTQHNTSGMSNDASMLDSTFDSDLAQSDWRRGTAQSSRVAARRDADELSTPFETSARNPLRNAFDTPIQPPKSSTQLSKGVSVTGSYLPYKVEEQPRK</sequence>
<comment type="caution">
    <text evidence="3">The sequence shown here is derived from an EMBL/GenBank/DDBJ whole genome shotgun (WGS) entry which is preliminary data.</text>
</comment>
<feature type="coiled-coil region" evidence="1">
    <location>
        <begin position="376"/>
        <end position="424"/>
    </location>
</feature>